<protein>
    <submittedName>
        <fullName evidence="1">Uncharacterized protein</fullName>
    </submittedName>
</protein>
<comment type="caution">
    <text evidence="1">The sequence shown here is derived from an EMBL/GenBank/DDBJ whole genome shotgun (WGS) entry which is preliminary data.</text>
</comment>
<reference evidence="1" key="1">
    <citation type="journal article" date="2021" name="PeerJ">
        <title>Extensive microbial diversity within the chicken gut microbiome revealed by metagenomics and culture.</title>
        <authorList>
            <person name="Gilroy R."/>
            <person name="Ravi A."/>
            <person name="Getino M."/>
            <person name="Pursley I."/>
            <person name="Horton D.L."/>
            <person name="Alikhan N.F."/>
            <person name="Baker D."/>
            <person name="Gharbi K."/>
            <person name="Hall N."/>
            <person name="Watson M."/>
            <person name="Adriaenssens E.M."/>
            <person name="Foster-Nyarko E."/>
            <person name="Jarju S."/>
            <person name="Secka A."/>
            <person name="Antonio M."/>
            <person name="Oren A."/>
            <person name="Chaudhuri R.R."/>
            <person name="La Ragione R."/>
            <person name="Hildebrand F."/>
            <person name="Pallen M.J."/>
        </authorList>
    </citation>
    <scope>NUCLEOTIDE SEQUENCE</scope>
    <source>
        <strain evidence="1">3204</strain>
    </source>
</reference>
<dbReference type="EMBL" id="DXCM01000025">
    <property type="protein sequence ID" value="HIY92089.1"/>
    <property type="molecule type" value="Genomic_DNA"/>
</dbReference>
<proteinExistence type="predicted"/>
<organism evidence="1 2">
    <name type="scientific">Candidatus Companilactobacillus pullicola</name>
    <dbReference type="NCBI Taxonomy" id="2838523"/>
    <lineage>
        <taxon>Bacteria</taxon>
        <taxon>Bacillati</taxon>
        <taxon>Bacillota</taxon>
        <taxon>Bacilli</taxon>
        <taxon>Lactobacillales</taxon>
        <taxon>Lactobacillaceae</taxon>
        <taxon>Companilactobacillus</taxon>
    </lineage>
</organism>
<evidence type="ECO:0000313" key="1">
    <source>
        <dbReference type="EMBL" id="HIY92089.1"/>
    </source>
</evidence>
<gene>
    <name evidence="1" type="ORF">H9820_03975</name>
</gene>
<evidence type="ECO:0000313" key="2">
    <source>
        <dbReference type="Proteomes" id="UP000824013"/>
    </source>
</evidence>
<reference evidence="1" key="2">
    <citation type="submission" date="2021-04" db="EMBL/GenBank/DDBJ databases">
        <authorList>
            <person name="Gilroy R."/>
        </authorList>
    </citation>
    <scope>NUCLEOTIDE SEQUENCE</scope>
    <source>
        <strain evidence="1">3204</strain>
    </source>
</reference>
<name>A0A9D1ZM08_9LACO</name>
<sequence>MHSTMCLLGCILGVLRSVTLLLKAATKLFNAATAFAKVIERILKKFKK</sequence>
<accession>A0A9D1ZM08</accession>
<dbReference type="AlphaFoldDB" id="A0A9D1ZM08"/>
<dbReference type="Proteomes" id="UP000824013">
    <property type="component" value="Unassembled WGS sequence"/>
</dbReference>